<evidence type="ECO:0000256" key="6">
    <source>
        <dbReference type="ARBA" id="ARBA00022840"/>
    </source>
</evidence>
<dbReference type="GO" id="GO:0005886">
    <property type="term" value="C:plasma membrane"/>
    <property type="evidence" value="ECO:0007669"/>
    <property type="project" value="UniProtKB-SubCell"/>
</dbReference>
<comment type="subcellular location">
    <subcellularLocation>
        <location evidence="1">Cell membrane</location>
        <topology evidence="1">Multi-pass membrane protein</topology>
    </subcellularLocation>
</comment>
<accession>A0A643F8K7</accession>
<organism evidence="12 13">
    <name type="scientific">Ideonella dechloratans</name>
    <dbReference type="NCBI Taxonomy" id="36863"/>
    <lineage>
        <taxon>Bacteria</taxon>
        <taxon>Pseudomonadati</taxon>
        <taxon>Pseudomonadota</taxon>
        <taxon>Betaproteobacteria</taxon>
        <taxon>Burkholderiales</taxon>
        <taxon>Sphaerotilaceae</taxon>
        <taxon>Ideonella</taxon>
    </lineage>
</organism>
<proteinExistence type="predicted"/>
<feature type="domain" description="ABC transmembrane type-1" evidence="11">
    <location>
        <begin position="44"/>
        <end position="327"/>
    </location>
</feature>
<dbReference type="InterPro" id="IPR027417">
    <property type="entry name" value="P-loop_NTPase"/>
</dbReference>
<dbReference type="OrthoDB" id="9810134at2"/>
<evidence type="ECO:0000256" key="2">
    <source>
        <dbReference type="ARBA" id="ARBA00022448"/>
    </source>
</evidence>
<evidence type="ECO:0000313" key="12">
    <source>
        <dbReference type="EMBL" id="KAB0576811.1"/>
    </source>
</evidence>
<keyword evidence="3" id="KW-1003">Cell membrane</keyword>
<dbReference type="SMART" id="SM00382">
    <property type="entry name" value="AAA"/>
    <property type="match status" value="1"/>
</dbReference>
<evidence type="ECO:0000256" key="5">
    <source>
        <dbReference type="ARBA" id="ARBA00022741"/>
    </source>
</evidence>
<feature type="transmembrane region" description="Helical" evidence="9">
    <location>
        <begin position="79"/>
        <end position="102"/>
    </location>
</feature>
<dbReference type="InterPro" id="IPR050835">
    <property type="entry name" value="ABC_transporter_sub-D"/>
</dbReference>
<evidence type="ECO:0000256" key="1">
    <source>
        <dbReference type="ARBA" id="ARBA00004651"/>
    </source>
</evidence>
<dbReference type="GO" id="GO:0140359">
    <property type="term" value="F:ABC-type transporter activity"/>
    <property type="evidence" value="ECO:0007669"/>
    <property type="project" value="InterPro"/>
</dbReference>
<evidence type="ECO:0000256" key="8">
    <source>
        <dbReference type="ARBA" id="ARBA00023136"/>
    </source>
</evidence>
<keyword evidence="2" id="KW-0813">Transport</keyword>
<comment type="caution">
    <text evidence="12">The sequence shown here is derived from an EMBL/GenBank/DDBJ whole genome shotgun (WGS) entry which is preliminary data.</text>
</comment>
<keyword evidence="6 12" id="KW-0067">ATP-binding</keyword>
<dbReference type="InterPro" id="IPR011527">
    <property type="entry name" value="ABC1_TM_dom"/>
</dbReference>
<dbReference type="GO" id="GO:0016887">
    <property type="term" value="F:ATP hydrolysis activity"/>
    <property type="evidence" value="ECO:0007669"/>
    <property type="project" value="InterPro"/>
</dbReference>
<dbReference type="PANTHER" id="PTHR11384">
    <property type="entry name" value="ATP-BINDING CASSETTE, SUB-FAMILY D MEMBER"/>
    <property type="match status" value="1"/>
</dbReference>
<dbReference type="GO" id="GO:0005524">
    <property type="term" value="F:ATP binding"/>
    <property type="evidence" value="ECO:0007669"/>
    <property type="project" value="UniProtKB-KW"/>
</dbReference>
<name>A0A643F8K7_IDEDE</name>
<protein>
    <submittedName>
        <fullName evidence="12">ABC transporter ATP-binding protein/permease</fullName>
    </submittedName>
</protein>
<dbReference type="RefSeq" id="WP_151125344.1">
    <property type="nucleotide sequence ID" value="NZ_CP088081.1"/>
</dbReference>
<dbReference type="InterPro" id="IPR003439">
    <property type="entry name" value="ABC_transporter-like_ATP-bd"/>
</dbReference>
<feature type="transmembrane region" description="Helical" evidence="9">
    <location>
        <begin position="266"/>
        <end position="288"/>
    </location>
</feature>
<dbReference type="Pfam" id="PF06472">
    <property type="entry name" value="ABC_membrane_2"/>
    <property type="match status" value="1"/>
</dbReference>
<sequence length="577" mass="64765">METVPEHTGPPAGFDWRLWRRFAAIAAPYWRSDERWRARGLLSLLALLLLSQTLFNVMFNQETGEFTSALAAHDAPRFWSAIGRFALLLCLAVPVWGLYYFVRDTLGLRWRRWLTQRFLARYLGQQAFYRLNAVTALDNPDQRISEDINSFTQQSLYFLMVGLGSLIDLVAFAGVLWSISRPLVLFLIGYAALVTFITTSVFGRRLIGLNFRQLRREADFRFGLVRLREQAEPIAFHHGEAQELSRLGQVFDAVVDNWRRVLRWQLGLNLFQYGHSFLTLALPSVIIADQVLSGEMEVGRAVQAAGAFTAVLSAMAVIVEHFESLSRFSAGVNRLHEFSQTLDTQHARHEGEAIDCEPASVLALRNLTVRTPGGEHLIVQDLSLEVPEGEGLMVVGPSGVGKSSLLRAVAGLWRQGSGQVLRPGGDELRFLPQHPYLPLGDLRSQLLYPDLDRDISDTELLDMLQRVQLPELAERVGGLAAQADWAKLLSTGEQQRLAFARVLIARPRYAVLDEATSALDAVHEAALYRQLEGLAITPVSISHHPGLRPYHRWVLELQGDSQGGWRLWPAQGYEFPS</sequence>
<evidence type="ECO:0000259" key="10">
    <source>
        <dbReference type="PROSITE" id="PS50893"/>
    </source>
</evidence>
<dbReference type="SUPFAM" id="SSF90123">
    <property type="entry name" value="ABC transporter transmembrane region"/>
    <property type="match status" value="1"/>
</dbReference>
<dbReference type="AlphaFoldDB" id="A0A643F8K7"/>
<dbReference type="InterPro" id="IPR036640">
    <property type="entry name" value="ABC1_TM_sf"/>
</dbReference>
<reference evidence="12 13" key="1">
    <citation type="submission" date="2019-09" db="EMBL/GenBank/DDBJ databases">
        <title>Draft genome sequences of 48 bacterial type strains from the CCUG.</title>
        <authorList>
            <person name="Tunovic T."/>
            <person name="Pineiro-Iglesias B."/>
            <person name="Unosson C."/>
            <person name="Inganas E."/>
            <person name="Ohlen M."/>
            <person name="Cardew S."/>
            <person name="Jensie-Markopoulos S."/>
            <person name="Salva-Serra F."/>
            <person name="Jaen-Luchoro D."/>
            <person name="Karlsson R."/>
            <person name="Svensson-Stadler L."/>
            <person name="Chun J."/>
            <person name="Moore E."/>
        </authorList>
    </citation>
    <scope>NUCLEOTIDE SEQUENCE [LARGE SCALE GENOMIC DNA]</scope>
    <source>
        <strain evidence="12 13">CCUG 30977</strain>
    </source>
</reference>
<keyword evidence="13" id="KW-1185">Reference proteome</keyword>
<dbReference type="Pfam" id="PF00005">
    <property type="entry name" value="ABC_tran"/>
    <property type="match status" value="1"/>
</dbReference>
<evidence type="ECO:0000256" key="7">
    <source>
        <dbReference type="ARBA" id="ARBA00022989"/>
    </source>
</evidence>
<dbReference type="PANTHER" id="PTHR11384:SF59">
    <property type="entry name" value="LYSOSOMAL COBALAMIN TRANSPORTER ABCD4"/>
    <property type="match status" value="1"/>
</dbReference>
<evidence type="ECO:0000313" key="13">
    <source>
        <dbReference type="Proteomes" id="UP000430120"/>
    </source>
</evidence>
<gene>
    <name evidence="12" type="ORF">F7Q92_17305</name>
</gene>
<dbReference type="EMBL" id="VZPB01000053">
    <property type="protein sequence ID" value="KAB0576811.1"/>
    <property type="molecule type" value="Genomic_DNA"/>
</dbReference>
<feature type="domain" description="ABC transporter" evidence="10">
    <location>
        <begin position="362"/>
        <end position="577"/>
    </location>
</feature>
<evidence type="ECO:0000256" key="3">
    <source>
        <dbReference type="ARBA" id="ARBA00022475"/>
    </source>
</evidence>
<evidence type="ECO:0000256" key="9">
    <source>
        <dbReference type="SAM" id="Phobius"/>
    </source>
</evidence>
<dbReference type="CDD" id="cd03223">
    <property type="entry name" value="ABCD_peroxisomal_ALDP"/>
    <property type="match status" value="1"/>
</dbReference>
<dbReference type="Gene3D" id="3.40.50.300">
    <property type="entry name" value="P-loop containing nucleotide triphosphate hydrolases"/>
    <property type="match status" value="1"/>
</dbReference>
<dbReference type="SUPFAM" id="SSF52540">
    <property type="entry name" value="P-loop containing nucleoside triphosphate hydrolases"/>
    <property type="match status" value="1"/>
</dbReference>
<dbReference type="Gene3D" id="1.20.1560.10">
    <property type="entry name" value="ABC transporter type 1, transmembrane domain"/>
    <property type="match status" value="1"/>
</dbReference>
<keyword evidence="5" id="KW-0547">Nucleotide-binding</keyword>
<dbReference type="PROSITE" id="PS50893">
    <property type="entry name" value="ABC_TRANSPORTER_2"/>
    <property type="match status" value="1"/>
</dbReference>
<keyword evidence="4 9" id="KW-0812">Transmembrane</keyword>
<evidence type="ECO:0000259" key="11">
    <source>
        <dbReference type="PROSITE" id="PS50929"/>
    </source>
</evidence>
<dbReference type="Proteomes" id="UP000430120">
    <property type="component" value="Unassembled WGS sequence"/>
</dbReference>
<dbReference type="PROSITE" id="PS50929">
    <property type="entry name" value="ABC_TM1F"/>
    <property type="match status" value="1"/>
</dbReference>
<feature type="transmembrane region" description="Helical" evidence="9">
    <location>
        <begin position="41"/>
        <end position="59"/>
    </location>
</feature>
<dbReference type="InterPro" id="IPR003593">
    <property type="entry name" value="AAA+_ATPase"/>
</dbReference>
<keyword evidence="8 9" id="KW-0472">Membrane</keyword>
<keyword evidence="7 9" id="KW-1133">Transmembrane helix</keyword>
<feature type="transmembrane region" description="Helical" evidence="9">
    <location>
        <begin position="183"/>
        <end position="207"/>
    </location>
</feature>
<evidence type="ECO:0000256" key="4">
    <source>
        <dbReference type="ARBA" id="ARBA00022692"/>
    </source>
</evidence>
<feature type="transmembrane region" description="Helical" evidence="9">
    <location>
        <begin position="156"/>
        <end position="177"/>
    </location>
</feature>